<evidence type="ECO:0000256" key="1">
    <source>
        <dbReference type="ARBA" id="ARBA00001933"/>
    </source>
</evidence>
<reference evidence="5 6" key="1">
    <citation type="submission" date="2021-08" db="EMBL/GenBank/DDBJ databases">
        <authorList>
            <person name="Peeters C."/>
        </authorList>
    </citation>
    <scope>NUCLEOTIDE SEQUENCE [LARGE SCALE GENOMIC DNA]</scope>
    <source>
        <strain evidence="5 6">LMG 32289</strain>
    </source>
</reference>
<keyword evidence="3" id="KW-0812">Transmembrane</keyword>
<dbReference type="InterPro" id="IPR015421">
    <property type="entry name" value="PyrdxlP-dep_Trfase_major"/>
</dbReference>
<keyword evidence="5" id="KW-0012">Acyltransferase</keyword>
<dbReference type="InterPro" id="IPR015424">
    <property type="entry name" value="PyrdxlP-dep_Trfase"/>
</dbReference>
<keyword evidence="3" id="KW-0472">Membrane</keyword>
<dbReference type="PANTHER" id="PTHR13693">
    <property type="entry name" value="CLASS II AMINOTRANSFERASE/8-AMINO-7-OXONONANOATE SYNTHASE"/>
    <property type="match status" value="1"/>
</dbReference>
<keyword evidence="6" id="KW-1185">Reference proteome</keyword>
<feature type="domain" description="Aminotransferase class I/classII large" evidence="4">
    <location>
        <begin position="332"/>
        <end position="675"/>
    </location>
</feature>
<dbReference type="InterPro" id="IPR004839">
    <property type="entry name" value="Aminotransferase_I/II_large"/>
</dbReference>
<sequence>MTNEANRYASQLRGAPAAAAARETWYANKPFQSHLLNAYTFLIPDGERFIIRTCNRYLDRADPSLAEEVKCLFLQEGSHSREHARLVRAMAEQGMTEPWFLKFANFLSYKVLEPLSTSPLRLATAAAIEHHNAIISIHFLSDSLLRDVRDTELRRLFLWHFAEEIEHKETVYKLLHVVTRSWLVRMLGLLVSSCTFLAFLGIGAAMLGMRSGSALTVGYWTDLIKSTFGKNSLARKLFRGSLCYLKPGFRPSVDESSKLMNDAFAELSRLAVEPSSQAKSGEAGRGGAIPPKFLIRMNRTMQRLESMRSRYEFFFDRIDQYDGAWVVNQGKRKLNFCTYSYLGLLRHPKVDRAAIRAVKRYGTGTHGVRLLGGNLDIHEQLEAHLAKFFRRESAISFSSGFMTNLSVIGTLAGKADVVLYDELCHASIVDGGRYSHAQIVKFPHNDMGALETHLRMLPASSRKLVVVDGVYSMDGDIAPLDLLIALKSRYPNTMLMVDEAHSLGVLGDTGRGIEEHFDCIGEIDVLMGTMSKTLPGQGGYIAGSDDLVSFLRFNARGFIFSAPVSPATSAAVKAGLSVIEREGRMRRARLMTNVSYFIHRLRDEGFEVGNTQSAIIPILMRDEKLAFEVARLCNLRGVYAMPAVYPAVPKGTERLRMNVTYDHTRSDLDFAIAALLHARAAVQA</sequence>
<dbReference type="SUPFAM" id="SSF47240">
    <property type="entry name" value="Ferritin-like"/>
    <property type="match status" value="1"/>
</dbReference>
<comment type="cofactor">
    <cofactor evidence="1">
        <name>pyridoxal 5'-phosphate</name>
        <dbReference type="ChEBI" id="CHEBI:597326"/>
    </cofactor>
</comment>
<keyword evidence="3" id="KW-1133">Transmembrane helix</keyword>
<dbReference type="Gene3D" id="3.40.640.10">
    <property type="entry name" value="Type I PLP-dependent aspartate aminotransferase-like (Major domain)"/>
    <property type="match status" value="1"/>
</dbReference>
<evidence type="ECO:0000256" key="3">
    <source>
        <dbReference type="SAM" id="Phobius"/>
    </source>
</evidence>
<dbReference type="InterPro" id="IPR016516">
    <property type="entry name" value="UCP07580"/>
</dbReference>
<dbReference type="CDD" id="cd06454">
    <property type="entry name" value="KBL_like"/>
    <property type="match status" value="1"/>
</dbReference>
<dbReference type="Pfam" id="PF00155">
    <property type="entry name" value="Aminotran_1_2"/>
    <property type="match status" value="1"/>
</dbReference>
<accession>A0ABM8XZT4</accession>
<protein>
    <submittedName>
        <fullName evidence="5">8-amino-7-oxononanoate synthase</fullName>
        <ecNumber evidence="5">2.3.1.47</ecNumber>
    </submittedName>
</protein>
<dbReference type="Pfam" id="PF10118">
    <property type="entry name" value="Metal_hydrol"/>
    <property type="match status" value="1"/>
</dbReference>
<dbReference type="InterPro" id="IPR015422">
    <property type="entry name" value="PyrdxlP-dep_Trfase_small"/>
</dbReference>
<dbReference type="Gene3D" id="3.90.1150.10">
    <property type="entry name" value="Aspartate Aminotransferase, domain 1"/>
    <property type="match status" value="1"/>
</dbReference>
<dbReference type="InterPro" id="IPR009078">
    <property type="entry name" value="Ferritin-like_SF"/>
</dbReference>
<name>A0ABM8XZT4_9BURK</name>
<dbReference type="InterPro" id="IPR050087">
    <property type="entry name" value="AON_synthase_class-II"/>
</dbReference>
<evidence type="ECO:0000313" key="6">
    <source>
        <dbReference type="Proteomes" id="UP000706525"/>
    </source>
</evidence>
<dbReference type="PANTHER" id="PTHR13693:SF3">
    <property type="entry name" value="LD36009P"/>
    <property type="match status" value="1"/>
</dbReference>
<dbReference type="GO" id="GO:0008710">
    <property type="term" value="F:8-amino-7-oxononanoate synthase activity"/>
    <property type="evidence" value="ECO:0007669"/>
    <property type="project" value="UniProtKB-EC"/>
</dbReference>
<dbReference type="EC" id="2.3.1.47" evidence="5"/>
<dbReference type="EMBL" id="CAJZAG010000016">
    <property type="protein sequence ID" value="CAG9185975.1"/>
    <property type="molecule type" value="Genomic_DNA"/>
</dbReference>
<evidence type="ECO:0000259" key="4">
    <source>
        <dbReference type="Pfam" id="PF00155"/>
    </source>
</evidence>
<proteinExistence type="predicted"/>
<dbReference type="Proteomes" id="UP000706525">
    <property type="component" value="Unassembled WGS sequence"/>
</dbReference>
<keyword evidence="2 5" id="KW-0808">Transferase</keyword>
<organism evidence="5 6">
    <name type="scientific">Cupriavidus pampae</name>
    <dbReference type="NCBI Taxonomy" id="659251"/>
    <lineage>
        <taxon>Bacteria</taxon>
        <taxon>Pseudomonadati</taxon>
        <taxon>Pseudomonadota</taxon>
        <taxon>Betaproteobacteria</taxon>
        <taxon>Burkholderiales</taxon>
        <taxon>Burkholderiaceae</taxon>
        <taxon>Cupriavidus</taxon>
    </lineage>
</organism>
<gene>
    <name evidence="5" type="primary">bioF_3</name>
    <name evidence="5" type="ORF">LMG32289_06189</name>
</gene>
<evidence type="ECO:0000313" key="5">
    <source>
        <dbReference type="EMBL" id="CAG9185975.1"/>
    </source>
</evidence>
<dbReference type="SUPFAM" id="SSF53383">
    <property type="entry name" value="PLP-dependent transferases"/>
    <property type="match status" value="1"/>
</dbReference>
<evidence type="ECO:0000256" key="2">
    <source>
        <dbReference type="ARBA" id="ARBA00022679"/>
    </source>
</evidence>
<dbReference type="RefSeq" id="WP_223995269.1">
    <property type="nucleotide sequence ID" value="NZ_CAJZAG010000016.1"/>
</dbReference>
<feature type="transmembrane region" description="Helical" evidence="3">
    <location>
        <begin position="182"/>
        <end position="207"/>
    </location>
</feature>
<comment type="caution">
    <text evidence="5">The sequence shown here is derived from an EMBL/GenBank/DDBJ whole genome shotgun (WGS) entry which is preliminary data.</text>
</comment>